<proteinExistence type="predicted"/>
<gene>
    <name evidence="1" type="ORF">F0344_25690</name>
</gene>
<protein>
    <recommendedName>
        <fullName evidence="3">HEAT repeat domain-containing protein</fullName>
    </recommendedName>
</protein>
<sequence length="137" mass="15695">MIETADDFVRLRNSSDPQQCCRAAAEEASVQVWTEVIDRYPEERVGVVQNKTVPLAVLELLIDDPDTRVRFMVTMKRKLSPDLLERLAHDADESIRMRVAQHRNTSRETLESLRHDPWSEVRAAVEDRLGGTGRDLP</sequence>
<organism evidence="1 2">
    <name type="scientific">Streptomyces finlayi</name>
    <dbReference type="NCBI Taxonomy" id="67296"/>
    <lineage>
        <taxon>Bacteria</taxon>
        <taxon>Bacillati</taxon>
        <taxon>Actinomycetota</taxon>
        <taxon>Actinomycetes</taxon>
        <taxon>Kitasatosporales</taxon>
        <taxon>Streptomycetaceae</taxon>
        <taxon>Streptomyces</taxon>
    </lineage>
</organism>
<keyword evidence="2" id="KW-1185">Reference proteome</keyword>
<reference evidence="2" key="1">
    <citation type="submission" date="2019-10" db="EMBL/GenBank/DDBJ databases">
        <title>Antimicrobial potential of Antarctic Bacteria.</title>
        <authorList>
            <person name="Benaud N."/>
            <person name="Edwards R.J."/>
            <person name="Ferrari B.C."/>
        </authorList>
    </citation>
    <scope>NUCLEOTIDE SEQUENCE [LARGE SCALE GENOMIC DNA]</scope>
    <source>
        <strain evidence="2">NBSH44</strain>
    </source>
</reference>
<dbReference type="AlphaFoldDB" id="A0A7G7BQC3"/>
<dbReference type="Gene3D" id="1.25.10.10">
    <property type="entry name" value="Leucine-rich Repeat Variant"/>
    <property type="match status" value="1"/>
</dbReference>
<dbReference type="RefSeq" id="WP_185301010.1">
    <property type="nucleotide sequence ID" value="NZ_CP045702.1"/>
</dbReference>
<evidence type="ECO:0008006" key="3">
    <source>
        <dbReference type="Google" id="ProtNLM"/>
    </source>
</evidence>
<dbReference type="EMBL" id="CP045702">
    <property type="protein sequence ID" value="QNE77538.1"/>
    <property type="molecule type" value="Genomic_DNA"/>
</dbReference>
<dbReference type="InterPro" id="IPR011989">
    <property type="entry name" value="ARM-like"/>
</dbReference>
<accession>A0A7G7BQC3</accession>
<dbReference type="KEGG" id="sfiy:F0344_25690"/>
<evidence type="ECO:0000313" key="1">
    <source>
        <dbReference type="EMBL" id="QNE77538.1"/>
    </source>
</evidence>
<dbReference type="InterPro" id="IPR016024">
    <property type="entry name" value="ARM-type_fold"/>
</dbReference>
<dbReference type="Proteomes" id="UP000515307">
    <property type="component" value="Chromosome"/>
</dbReference>
<dbReference type="SUPFAM" id="SSF48371">
    <property type="entry name" value="ARM repeat"/>
    <property type="match status" value="1"/>
</dbReference>
<evidence type="ECO:0000313" key="2">
    <source>
        <dbReference type="Proteomes" id="UP000515307"/>
    </source>
</evidence>
<name>A0A7G7BQC3_9ACTN</name>